<keyword evidence="9 13" id="KW-0067">ATP-binding</keyword>
<comment type="cofactor">
    <cofactor evidence="13">
        <name>Zn(2+)</name>
        <dbReference type="ChEBI" id="CHEBI:29105"/>
    </cofactor>
    <text evidence="13">Binds 1 zinc ion per subunit.</text>
</comment>
<feature type="binding site" evidence="13">
    <location>
        <position position="60"/>
    </location>
    <ligand>
        <name>Zn(2+)</name>
        <dbReference type="ChEBI" id="CHEBI:29105"/>
    </ligand>
</feature>
<comment type="catalytic activity">
    <reaction evidence="13">
        <text>N(6)-carboxybiotinyl-L-lysyl-[protein] + acetyl-CoA = N(6)-biotinyl-L-lysyl-[protein] + malonyl-CoA</text>
        <dbReference type="Rhea" id="RHEA:54728"/>
        <dbReference type="Rhea" id="RHEA-COMP:10505"/>
        <dbReference type="Rhea" id="RHEA-COMP:10506"/>
        <dbReference type="ChEBI" id="CHEBI:57288"/>
        <dbReference type="ChEBI" id="CHEBI:57384"/>
        <dbReference type="ChEBI" id="CHEBI:83144"/>
        <dbReference type="ChEBI" id="CHEBI:83145"/>
        <dbReference type="EC" id="2.1.3.15"/>
    </reaction>
</comment>
<dbReference type="PROSITE" id="PS50980">
    <property type="entry name" value="COA_CT_NTER"/>
    <property type="match status" value="1"/>
</dbReference>
<keyword evidence="10 13" id="KW-0443">Lipid metabolism</keyword>
<dbReference type="InterPro" id="IPR011762">
    <property type="entry name" value="COA_CT_N"/>
</dbReference>
<feature type="domain" description="CoA carboxyltransferase N-terminal" evidence="14">
    <location>
        <begin position="37"/>
        <end position="307"/>
    </location>
</feature>
<keyword evidence="8 13" id="KW-0862">Zinc</keyword>
<dbReference type="Gene3D" id="3.90.226.10">
    <property type="entry name" value="2-enoyl-CoA Hydratase, Chain A, domain 1"/>
    <property type="match status" value="1"/>
</dbReference>
<keyword evidence="5 13" id="KW-0547">Nucleotide-binding</keyword>
<keyword evidence="6 13" id="KW-0863">Zinc-finger</keyword>
<accession>A0ABT0CBS2</accession>
<dbReference type="InterPro" id="IPR000438">
    <property type="entry name" value="Acetyl_CoA_COase_Trfase_b_su"/>
</dbReference>
<evidence type="ECO:0000256" key="12">
    <source>
        <dbReference type="ARBA" id="ARBA00025280"/>
    </source>
</evidence>
<dbReference type="NCBIfam" id="TIGR00515">
    <property type="entry name" value="accD"/>
    <property type="match status" value="1"/>
</dbReference>
<evidence type="ECO:0000313" key="16">
    <source>
        <dbReference type="Proteomes" id="UP000830835"/>
    </source>
</evidence>
<dbReference type="EC" id="2.1.3.15" evidence="13"/>
<keyword evidence="4 13" id="KW-0479">Metal-binding</keyword>
<keyword evidence="15" id="KW-0436">Ligase</keyword>
<reference evidence="15" key="1">
    <citation type="submission" date="2021-02" db="EMBL/GenBank/DDBJ databases">
        <title>The CRISPR/cas machinery reduction and long-range gene transfer in the hot spring cyanobacterium Synechococcus.</title>
        <authorList>
            <person name="Dvorak P."/>
            <person name="Jahodarova E."/>
            <person name="Hasler P."/>
            <person name="Poulickova A."/>
        </authorList>
    </citation>
    <scope>NUCLEOTIDE SEQUENCE</scope>
    <source>
        <strain evidence="15">Rupite</strain>
    </source>
</reference>
<name>A0ABT0CBS2_THEVL</name>
<evidence type="ECO:0000256" key="3">
    <source>
        <dbReference type="ARBA" id="ARBA00022679"/>
    </source>
</evidence>
<comment type="caution">
    <text evidence="15">The sequence shown here is derived from an EMBL/GenBank/DDBJ whole genome shotgun (WGS) entry which is preliminary data.</text>
</comment>
<gene>
    <name evidence="13" type="primary">accD</name>
    <name evidence="15" type="ORF">JX360_09895</name>
</gene>
<keyword evidence="11 13" id="KW-0275">Fatty acid biosynthesis</keyword>
<sequence>MSLLDWFAERRKETSLNLTGSSPFDKERQVREIADGLWQKCPACDTLTYTKDLRQNLQVCPSCGHHQRITAPERLEQLLDAGSWQPLDEHLAPADPLHFFDQKPYPERISSYQERTQLKDAVLTGLGNLDGIPLAIGVMDFRFMGGSMGSVVGEKIARLTERATRDHLPLVIFSASGGARMQEGILSLMQMAKTSAALQRHRDAGQLFISVLTQPTYGGVTASFAMLGDLILAEPGAQVGFAGPNVIEQTIGKGKLPEGFQTAEYLLAHGLIDAIVPRTELRKRLAQLLYMHRPRLHVSLPTLNTDVLALEPML</sequence>
<keyword evidence="7 13" id="KW-0276">Fatty acid metabolism</keyword>
<evidence type="ECO:0000256" key="1">
    <source>
        <dbReference type="ARBA" id="ARBA00004496"/>
    </source>
</evidence>
<feature type="binding site" evidence="13">
    <location>
        <position position="63"/>
    </location>
    <ligand>
        <name>Zn(2+)</name>
        <dbReference type="ChEBI" id="CHEBI:29105"/>
    </ligand>
</feature>
<keyword evidence="2 13" id="KW-0444">Lipid biosynthesis</keyword>
<comment type="pathway">
    <text evidence="13">Lipid metabolism; malonyl-CoA biosynthesis; malonyl-CoA from acetyl-CoA: step 1/1.</text>
</comment>
<proteinExistence type="inferred from homology"/>
<dbReference type="InterPro" id="IPR029045">
    <property type="entry name" value="ClpP/crotonase-like_dom_sf"/>
</dbReference>
<evidence type="ECO:0000259" key="14">
    <source>
        <dbReference type="PROSITE" id="PS50980"/>
    </source>
</evidence>
<organism evidence="15 16">
    <name type="scientific">Thermostichus vulcanus str. 'Rupite'</name>
    <dbReference type="NCBI Taxonomy" id="2813851"/>
    <lineage>
        <taxon>Bacteria</taxon>
        <taxon>Bacillati</taxon>
        <taxon>Cyanobacteriota</taxon>
        <taxon>Cyanophyceae</taxon>
        <taxon>Thermostichales</taxon>
        <taxon>Thermostichaceae</taxon>
        <taxon>Thermostichus</taxon>
    </lineage>
</organism>
<feature type="binding site" evidence="13">
    <location>
        <position position="44"/>
    </location>
    <ligand>
        <name>Zn(2+)</name>
        <dbReference type="ChEBI" id="CHEBI:29105"/>
    </ligand>
</feature>
<evidence type="ECO:0000256" key="5">
    <source>
        <dbReference type="ARBA" id="ARBA00022741"/>
    </source>
</evidence>
<evidence type="ECO:0000256" key="13">
    <source>
        <dbReference type="HAMAP-Rule" id="MF_01395"/>
    </source>
</evidence>
<keyword evidence="16" id="KW-1185">Reference proteome</keyword>
<evidence type="ECO:0000256" key="9">
    <source>
        <dbReference type="ARBA" id="ARBA00022840"/>
    </source>
</evidence>
<evidence type="ECO:0000256" key="2">
    <source>
        <dbReference type="ARBA" id="ARBA00022516"/>
    </source>
</evidence>
<dbReference type="RefSeq" id="WP_244350492.1">
    <property type="nucleotide sequence ID" value="NZ_JAFIRA010000023.1"/>
</dbReference>
<evidence type="ECO:0000313" key="15">
    <source>
        <dbReference type="EMBL" id="MCJ2543215.1"/>
    </source>
</evidence>
<evidence type="ECO:0000256" key="7">
    <source>
        <dbReference type="ARBA" id="ARBA00022832"/>
    </source>
</evidence>
<keyword evidence="3 13" id="KW-0808">Transferase</keyword>
<dbReference type="InterPro" id="IPR041010">
    <property type="entry name" value="Znf-ACC"/>
</dbReference>
<evidence type="ECO:0000256" key="8">
    <source>
        <dbReference type="ARBA" id="ARBA00022833"/>
    </source>
</evidence>
<dbReference type="HAMAP" id="MF_01395">
    <property type="entry name" value="AcetylCoA_CT_beta"/>
    <property type="match status" value="1"/>
</dbReference>
<feature type="zinc finger region" description="C4-type" evidence="13">
    <location>
        <begin position="41"/>
        <end position="63"/>
    </location>
</feature>
<dbReference type="Pfam" id="PF01039">
    <property type="entry name" value="Carboxyl_trans"/>
    <property type="match status" value="1"/>
</dbReference>
<dbReference type="GO" id="GO:0003989">
    <property type="term" value="F:acetyl-CoA carboxylase activity"/>
    <property type="evidence" value="ECO:0007669"/>
    <property type="project" value="UniProtKB-EC"/>
</dbReference>
<protein>
    <recommendedName>
        <fullName evidence="13">Acetyl-coenzyme A carboxylase carboxyl transferase subunit beta</fullName>
        <shortName evidence="13">ACCase subunit beta</shortName>
        <shortName evidence="13">Acetyl-CoA carboxylase carboxyltransferase subunit beta</shortName>
        <ecNumber evidence="13">2.1.3.15</ecNumber>
    </recommendedName>
</protein>
<comment type="subunit">
    <text evidence="13">Acetyl-CoA carboxylase is a heterohexamer composed of biotin carboxyl carrier protein (AccB), biotin carboxylase (AccC) and two subunits each of ACCase subunit alpha (AccA) and ACCase subunit beta (AccD).</text>
</comment>
<dbReference type="PANTHER" id="PTHR42995">
    <property type="entry name" value="ACETYL-COENZYME A CARBOXYLASE CARBOXYL TRANSFERASE SUBUNIT BETA, CHLOROPLASTIC"/>
    <property type="match status" value="1"/>
</dbReference>
<dbReference type="PRINTS" id="PR01070">
    <property type="entry name" value="ACCCTRFRASEB"/>
</dbReference>
<evidence type="ECO:0000256" key="11">
    <source>
        <dbReference type="ARBA" id="ARBA00023160"/>
    </source>
</evidence>
<evidence type="ECO:0000256" key="4">
    <source>
        <dbReference type="ARBA" id="ARBA00022723"/>
    </source>
</evidence>
<evidence type="ECO:0000256" key="10">
    <source>
        <dbReference type="ARBA" id="ARBA00023098"/>
    </source>
</evidence>
<dbReference type="Proteomes" id="UP000830835">
    <property type="component" value="Unassembled WGS sequence"/>
</dbReference>
<dbReference type="PANTHER" id="PTHR42995:SF5">
    <property type="entry name" value="ACETYL-COENZYME A CARBOXYLASE CARBOXYL TRANSFERASE SUBUNIT BETA, CHLOROPLASTIC"/>
    <property type="match status" value="1"/>
</dbReference>
<comment type="function">
    <text evidence="12 13">Component of the acetyl coenzyme A carboxylase (ACC) complex. Biotin carboxylase (BC) catalyzes the carboxylation of biotin on its carrier protein (BCCP) and then the CO(2) group is transferred by the transcarboxylase to acetyl-CoA to form malonyl-CoA.</text>
</comment>
<evidence type="ECO:0000256" key="6">
    <source>
        <dbReference type="ARBA" id="ARBA00022771"/>
    </source>
</evidence>
<dbReference type="SUPFAM" id="SSF52096">
    <property type="entry name" value="ClpP/crotonase"/>
    <property type="match status" value="1"/>
</dbReference>
<dbReference type="InterPro" id="IPR034733">
    <property type="entry name" value="AcCoA_carboxyl_beta"/>
</dbReference>
<keyword evidence="13" id="KW-0963">Cytoplasm</keyword>
<comment type="subcellular location">
    <subcellularLocation>
        <location evidence="1 13">Cytoplasm</location>
    </subcellularLocation>
</comment>
<dbReference type="Pfam" id="PF17848">
    <property type="entry name" value="Zn_ribbon_ACC"/>
    <property type="match status" value="1"/>
</dbReference>
<comment type="similarity">
    <text evidence="13">Belongs to the AccD/PCCB family.</text>
</comment>
<feature type="binding site" evidence="13">
    <location>
        <position position="41"/>
    </location>
    <ligand>
        <name>Zn(2+)</name>
        <dbReference type="ChEBI" id="CHEBI:29105"/>
    </ligand>
</feature>
<dbReference type="EMBL" id="JAFIRA010000023">
    <property type="protein sequence ID" value="MCJ2543215.1"/>
    <property type="molecule type" value="Genomic_DNA"/>
</dbReference>